<dbReference type="InterPro" id="IPR056671">
    <property type="entry name" value="DUF7769"/>
</dbReference>
<evidence type="ECO:0000313" key="3">
    <source>
        <dbReference type="Proteomes" id="UP000077755"/>
    </source>
</evidence>
<sequence>MSFTRDFDLNLSPGLHDFDLNLSQGLEENEETFTEGGSNNAGLFDLNIPLEDLSEEDIRDLDQSQEEITRNISSHEAPLNGEGEEVGSHDETVTRRLKTLSNVERREVFLALLHRSVNGKLRHGTIPLIAQQYSVSNRTISRIWRKAKGMLDSSVVDVSHRKTKNCGRKRIVIDF</sequence>
<name>A0AAF0XU39_DAUCS</name>
<dbReference type="PANTHER" id="PTHR33889:SF1">
    <property type="entry name" value="OS03G0834800 PROTEIN"/>
    <property type="match status" value="1"/>
</dbReference>
<feature type="domain" description="DUF7769" evidence="1">
    <location>
        <begin position="100"/>
        <end position="150"/>
    </location>
</feature>
<reference evidence="2" key="2">
    <citation type="submission" date="2022-03" db="EMBL/GenBank/DDBJ databases">
        <title>Draft title - Genomic analysis of global carrot germplasm unveils the trajectory of domestication and the origin of high carotenoid orange carrot.</title>
        <authorList>
            <person name="Iorizzo M."/>
            <person name="Ellison S."/>
            <person name="Senalik D."/>
            <person name="Macko-Podgorni A."/>
            <person name="Grzebelus D."/>
            <person name="Bostan H."/>
            <person name="Rolling W."/>
            <person name="Curaba J."/>
            <person name="Simon P."/>
        </authorList>
    </citation>
    <scope>NUCLEOTIDE SEQUENCE</scope>
    <source>
        <tissue evidence="2">Leaf</tissue>
    </source>
</reference>
<reference evidence="2" key="1">
    <citation type="journal article" date="2016" name="Nat. Genet.">
        <title>A high-quality carrot genome assembly provides new insights into carotenoid accumulation and asterid genome evolution.</title>
        <authorList>
            <person name="Iorizzo M."/>
            <person name="Ellison S."/>
            <person name="Senalik D."/>
            <person name="Zeng P."/>
            <person name="Satapoomin P."/>
            <person name="Huang J."/>
            <person name="Bowman M."/>
            <person name="Iovene M."/>
            <person name="Sanseverino W."/>
            <person name="Cavagnaro P."/>
            <person name="Yildiz M."/>
            <person name="Macko-Podgorni A."/>
            <person name="Moranska E."/>
            <person name="Grzebelus E."/>
            <person name="Grzebelus D."/>
            <person name="Ashrafi H."/>
            <person name="Zheng Z."/>
            <person name="Cheng S."/>
            <person name="Spooner D."/>
            <person name="Van Deynze A."/>
            <person name="Simon P."/>
        </authorList>
    </citation>
    <scope>NUCLEOTIDE SEQUENCE</scope>
    <source>
        <tissue evidence="2">Leaf</tissue>
    </source>
</reference>
<accession>A0AAF0XU39</accession>
<keyword evidence="3" id="KW-1185">Reference proteome</keyword>
<dbReference type="Proteomes" id="UP000077755">
    <property type="component" value="Chromosome 8"/>
</dbReference>
<dbReference type="Pfam" id="PF24964">
    <property type="entry name" value="DUF7769"/>
    <property type="match status" value="1"/>
</dbReference>
<proteinExistence type="predicted"/>
<gene>
    <name evidence="2" type="ORF">DCAR_0832343</name>
</gene>
<evidence type="ECO:0000313" key="2">
    <source>
        <dbReference type="EMBL" id="WOH12834.1"/>
    </source>
</evidence>
<dbReference type="EMBL" id="CP093350">
    <property type="protein sequence ID" value="WOH12834.1"/>
    <property type="molecule type" value="Genomic_DNA"/>
</dbReference>
<protein>
    <recommendedName>
        <fullName evidence="1">DUF7769 domain-containing protein</fullName>
    </recommendedName>
</protein>
<organism evidence="2 3">
    <name type="scientific">Daucus carota subsp. sativus</name>
    <name type="common">Carrot</name>
    <dbReference type="NCBI Taxonomy" id="79200"/>
    <lineage>
        <taxon>Eukaryota</taxon>
        <taxon>Viridiplantae</taxon>
        <taxon>Streptophyta</taxon>
        <taxon>Embryophyta</taxon>
        <taxon>Tracheophyta</taxon>
        <taxon>Spermatophyta</taxon>
        <taxon>Magnoliopsida</taxon>
        <taxon>eudicotyledons</taxon>
        <taxon>Gunneridae</taxon>
        <taxon>Pentapetalae</taxon>
        <taxon>asterids</taxon>
        <taxon>campanulids</taxon>
        <taxon>Apiales</taxon>
        <taxon>Apiaceae</taxon>
        <taxon>Apioideae</taxon>
        <taxon>Scandiceae</taxon>
        <taxon>Daucinae</taxon>
        <taxon>Daucus</taxon>
        <taxon>Daucus sect. Daucus</taxon>
    </lineage>
</organism>
<evidence type="ECO:0000259" key="1">
    <source>
        <dbReference type="Pfam" id="PF24964"/>
    </source>
</evidence>
<dbReference type="PANTHER" id="PTHR33889">
    <property type="entry name" value="OS04G0681850 PROTEIN"/>
    <property type="match status" value="1"/>
</dbReference>
<dbReference type="KEGG" id="dcr:108197371"/>
<dbReference type="AlphaFoldDB" id="A0AAF0XU39"/>